<name>A0ABX7LA41_9BACL</name>
<reference evidence="2 3" key="1">
    <citation type="submission" date="2021-02" db="EMBL/GenBank/DDBJ databases">
        <title>Paenibacillus tianjinensis sp. nov.</title>
        <authorList>
            <person name="Liu H."/>
        </authorList>
    </citation>
    <scope>NUCLEOTIDE SEQUENCE [LARGE SCALE GENOMIC DNA]</scope>
    <source>
        <strain evidence="2 3">TB2019</strain>
    </source>
</reference>
<organism evidence="2 3">
    <name type="scientific">Paenibacillus tianjinensis</name>
    <dbReference type="NCBI Taxonomy" id="2810347"/>
    <lineage>
        <taxon>Bacteria</taxon>
        <taxon>Bacillati</taxon>
        <taxon>Bacillota</taxon>
        <taxon>Bacilli</taxon>
        <taxon>Bacillales</taxon>
        <taxon>Paenibacillaceae</taxon>
        <taxon>Paenibacillus</taxon>
    </lineage>
</organism>
<feature type="transmembrane region" description="Helical" evidence="1">
    <location>
        <begin position="67"/>
        <end position="93"/>
    </location>
</feature>
<protein>
    <submittedName>
        <fullName evidence="2">Uncharacterized protein</fullName>
    </submittedName>
</protein>
<keyword evidence="1" id="KW-0812">Transmembrane</keyword>
<evidence type="ECO:0000313" key="3">
    <source>
        <dbReference type="Proteomes" id="UP000663452"/>
    </source>
</evidence>
<evidence type="ECO:0000313" key="2">
    <source>
        <dbReference type="EMBL" id="QSF45042.1"/>
    </source>
</evidence>
<gene>
    <name evidence="2" type="ORF">JRJ22_28575</name>
</gene>
<dbReference type="Proteomes" id="UP000663452">
    <property type="component" value="Chromosome"/>
</dbReference>
<evidence type="ECO:0000256" key="1">
    <source>
        <dbReference type="SAM" id="Phobius"/>
    </source>
</evidence>
<dbReference type="RefSeq" id="WP_206102550.1">
    <property type="nucleotide sequence ID" value="NZ_CP070969.1"/>
</dbReference>
<dbReference type="EMBL" id="CP070969">
    <property type="protein sequence ID" value="QSF45042.1"/>
    <property type="molecule type" value="Genomic_DNA"/>
</dbReference>
<keyword evidence="1" id="KW-1133">Transmembrane helix</keyword>
<feature type="transmembrane region" description="Helical" evidence="1">
    <location>
        <begin position="39"/>
        <end position="61"/>
    </location>
</feature>
<keyword evidence="1" id="KW-0472">Membrane</keyword>
<sequence>MYEPTEKEKQLQEYFSTPIAAPPYLVPHTLRKIREGHHIGVLIGAVAMNLIIVLIFAVFLLAGPLLLFLKVVILMVFFLFQAIAVAILLYNFLGSTLEPSAH</sequence>
<proteinExistence type="predicted"/>
<keyword evidence="3" id="KW-1185">Reference proteome</keyword>
<accession>A0ABX7LA41</accession>